<evidence type="ECO:0000313" key="1">
    <source>
        <dbReference type="EMBL" id="RGM75556.1"/>
    </source>
</evidence>
<sequence>MGISDYDDLDRLEKIISEYGSIEELTSAIHDIAINESVGFDMDDFIDYLECDRAYQKGHY</sequence>
<reference evidence="1 2" key="1">
    <citation type="submission" date="2018-08" db="EMBL/GenBank/DDBJ databases">
        <title>A genome reference for cultivated species of the human gut microbiota.</title>
        <authorList>
            <person name="Zou Y."/>
            <person name="Xue W."/>
            <person name="Luo G."/>
        </authorList>
    </citation>
    <scope>NUCLEOTIDE SEQUENCE [LARGE SCALE GENOMIC DNA]</scope>
    <source>
        <strain evidence="1 2">OM07-13</strain>
    </source>
</reference>
<evidence type="ECO:0000313" key="2">
    <source>
        <dbReference type="Proteomes" id="UP000260758"/>
    </source>
</evidence>
<comment type="caution">
    <text evidence="1">The sequence shown here is derived from an EMBL/GenBank/DDBJ whole genome shotgun (WGS) entry which is preliminary data.</text>
</comment>
<organism evidence="1 2">
    <name type="scientific">Agathobacter rectalis</name>
    <dbReference type="NCBI Taxonomy" id="39491"/>
    <lineage>
        <taxon>Bacteria</taxon>
        <taxon>Bacillati</taxon>
        <taxon>Bacillota</taxon>
        <taxon>Clostridia</taxon>
        <taxon>Lachnospirales</taxon>
        <taxon>Lachnospiraceae</taxon>
        <taxon>Agathobacter</taxon>
    </lineage>
</organism>
<dbReference type="Proteomes" id="UP000260758">
    <property type="component" value="Unassembled WGS sequence"/>
</dbReference>
<dbReference type="RefSeq" id="WP_117718312.1">
    <property type="nucleotide sequence ID" value="NZ_QSTP01000001.1"/>
</dbReference>
<protein>
    <submittedName>
        <fullName evidence="1">Uncharacterized protein</fullName>
    </submittedName>
</protein>
<dbReference type="EMBL" id="QSTP01000001">
    <property type="protein sequence ID" value="RGM75556.1"/>
    <property type="molecule type" value="Genomic_DNA"/>
</dbReference>
<gene>
    <name evidence="1" type="ORF">DXB99_03240</name>
</gene>
<accession>A0A3E4YLB6</accession>
<dbReference type="AlphaFoldDB" id="A0A3E4YLB6"/>
<name>A0A3E4YLB6_9FIRM</name>
<proteinExistence type="predicted"/>